<dbReference type="EMBL" id="GBXM01100693">
    <property type="protein sequence ID" value="JAH07884.1"/>
    <property type="molecule type" value="Transcribed_RNA"/>
</dbReference>
<proteinExistence type="predicted"/>
<keyword evidence="1" id="KW-0732">Signal</keyword>
<evidence type="ECO:0000313" key="2">
    <source>
        <dbReference type="EMBL" id="JAH07884.1"/>
    </source>
</evidence>
<reference evidence="2" key="2">
    <citation type="journal article" date="2015" name="Fish Shellfish Immunol.">
        <title>Early steps in the European eel (Anguilla anguilla)-Vibrio vulnificus interaction in the gills: Role of the RtxA13 toxin.</title>
        <authorList>
            <person name="Callol A."/>
            <person name="Pajuelo D."/>
            <person name="Ebbesson L."/>
            <person name="Teles M."/>
            <person name="MacKenzie S."/>
            <person name="Amaro C."/>
        </authorList>
    </citation>
    <scope>NUCLEOTIDE SEQUENCE</scope>
</reference>
<sequence length="43" mass="5078">MIVLFFLVCFFRPVTFLHFAFPFKMSDKIIHYICTTSPLCVFG</sequence>
<feature type="chain" id="PRO_5002431076" evidence="1">
    <location>
        <begin position="17"/>
        <end position="43"/>
    </location>
</feature>
<organism evidence="2">
    <name type="scientific">Anguilla anguilla</name>
    <name type="common">European freshwater eel</name>
    <name type="synonym">Muraena anguilla</name>
    <dbReference type="NCBI Taxonomy" id="7936"/>
    <lineage>
        <taxon>Eukaryota</taxon>
        <taxon>Metazoa</taxon>
        <taxon>Chordata</taxon>
        <taxon>Craniata</taxon>
        <taxon>Vertebrata</taxon>
        <taxon>Euteleostomi</taxon>
        <taxon>Actinopterygii</taxon>
        <taxon>Neopterygii</taxon>
        <taxon>Teleostei</taxon>
        <taxon>Anguilliformes</taxon>
        <taxon>Anguillidae</taxon>
        <taxon>Anguilla</taxon>
    </lineage>
</organism>
<name>A0A0E9PTS5_ANGAN</name>
<reference evidence="2" key="1">
    <citation type="submission" date="2014-11" db="EMBL/GenBank/DDBJ databases">
        <authorList>
            <person name="Amaro Gonzalez C."/>
        </authorList>
    </citation>
    <scope>NUCLEOTIDE SEQUENCE</scope>
</reference>
<protein>
    <submittedName>
        <fullName evidence="2">Uncharacterized protein</fullName>
    </submittedName>
</protein>
<dbReference type="AlphaFoldDB" id="A0A0E9PTS5"/>
<feature type="signal peptide" evidence="1">
    <location>
        <begin position="1"/>
        <end position="16"/>
    </location>
</feature>
<evidence type="ECO:0000256" key="1">
    <source>
        <dbReference type="SAM" id="SignalP"/>
    </source>
</evidence>
<accession>A0A0E9PTS5</accession>